<dbReference type="InterPro" id="IPR036236">
    <property type="entry name" value="Znf_C2H2_sf"/>
</dbReference>
<dbReference type="GO" id="GO:0005634">
    <property type="term" value="C:nucleus"/>
    <property type="evidence" value="ECO:0007669"/>
    <property type="project" value="UniProtKB-SubCell"/>
</dbReference>
<keyword evidence="6" id="KW-0862">Zinc</keyword>
<protein>
    <recommendedName>
        <fullName evidence="11">C2H2-type domain-containing protein</fullName>
    </recommendedName>
</protein>
<feature type="region of interest" description="Disordered" evidence="10">
    <location>
        <begin position="158"/>
        <end position="188"/>
    </location>
</feature>
<dbReference type="PROSITE" id="PS00028">
    <property type="entry name" value="ZINC_FINGER_C2H2_1"/>
    <property type="match status" value="1"/>
</dbReference>
<keyword evidence="13" id="KW-1185">Reference proteome</keyword>
<dbReference type="OrthoDB" id="6155966at2759"/>
<dbReference type="InterPro" id="IPR041643">
    <property type="entry name" value="Znf_ZIC"/>
</dbReference>
<name>A0A2N5SXB3_9BASI</name>
<dbReference type="InterPro" id="IPR050806">
    <property type="entry name" value="pacC/RIM101"/>
</dbReference>
<gene>
    <name evidence="12" type="ORF">PCANC_15327</name>
</gene>
<keyword evidence="3" id="KW-0479">Metal-binding</keyword>
<evidence type="ECO:0000256" key="10">
    <source>
        <dbReference type="SAM" id="MobiDB-lite"/>
    </source>
</evidence>
<dbReference type="STRING" id="200324.A0A2N5SXB3"/>
<evidence type="ECO:0000256" key="2">
    <source>
        <dbReference type="ARBA" id="ARBA00022491"/>
    </source>
</evidence>
<evidence type="ECO:0000259" key="11">
    <source>
        <dbReference type="PROSITE" id="PS50157"/>
    </source>
</evidence>
<dbReference type="GO" id="GO:0045944">
    <property type="term" value="P:positive regulation of transcription by RNA polymerase II"/>
    <property type="evidence" value="ECO:0007669"/>
    <property type="project" value="TreeGrafter"/>
</dbReference>
<reference evidence="12 13" key="1">
    <citation type="submission" date="2017-11" db="EMBL/GenBank/DDBJ databases">
        <title>De novo assembly and phasing of dikaryotic genomes from two isolates of Puccinia coronata f. sp. avenae, the causal agent of oat crown rust.</title>
        <authorList>
            <person name="Miller M.E."/>
            <person name="Zhang Y."/>
            <person name="Omidvar V."/>
            <person name="Sperschneider J."/>
            <person name="Schwessinger B."/>
            <person name="Raley C."/>
            <person name="Palmer J.M."/>
            <person name="Garnica D."/>
            <person name="Upadhyaya N."/>
            <person name="Rathjen J."/>
            <person name="Taylor J.M."/>
            <person name="Park R.F."/>
            <person name="Dodds P.N."/>
            <person name="Hirsch C.D."/>
            <person name="Kianian S.F."/>
            <person name="Figueroa M."/>
        </authorList>
    </citation>
    <scope>NUCLEOTIDE SEQUENCE [LARGE SCALE GENOMIC DNA]</scope>
    <source>
        <strain evidence="12">12NC29</strain>
    </source>
</reference>
<evidence type="ECO:0000256" key="1">
    <source>
        <dbReference type="ARBA" id="ARBA00004123"/>
    </source>
</evidence>
<organism evidence="12 13">
    <name type="scientific">Puccinia coronata f. sp. avenae</name>
    <dbReference type="NCBI Taxonomy" id="200324"/>
    <lineage>
        <taxon>Eukaryota</taxon>
        <taxon>Fungi</taxon>
        <taxon>Dikarya</taxon>
        <taxon>Basidiomycota</taxon>
        <taxon>Pucciniomycotina</taxon>
        <taxon>Pucciniomycetes</taxon>
        <taxon>Pucciniales</taxon>
        <taxon>Pucciniaceae</taxon>
        <taxon>Puccinia</taxon>
    </lineage>
</organism>
<evidence type="ECO:0000313" key="12">
    <source>
        <dbReference type="EMBL" id="PLW17884.1"/>
    </source>
</evidence>
<accession>A0A2N5SXB3</accession>
<keyword evidence="7" id="KW-0539">Nucleus</keyword>
<dbReference type="AlphaFoldDB" id="A0A2N5SXB3"/>
<comment type="subcellular location">
    <subcellularLocation>
        <location evidence="1">Nucleus</location>
    </subcellularLocation>
</comment>
<comment type="caution">
    <text evidence="12">The sequence shown here is derived from an EMBL/GenBank/DDBJ whole genome shotgun (WGS) entry which is preliminary data.</text>
</comment>
<feature type="compositionally biased region" description="Polar residues" evidence="10">
    <location>
        <begin position="158"/>
        <end position="167"/>
    </location>
</feature>
<dbReference type="EMBL" id="PGCJ01000841">
    <property type="protein sequence ID" value="PLW17884.1"/>
    <property type="molecule type" value="Genomic_DNA"/>
</dbReference>
<dbReference type="Proteomes" id="UP000235388">
    <property type="component" value="Unassembled WGS sequence"/>
</dbReference>
<dbReference type="PANTHER" id="PTHR47257">
    <property type="entry name" value="PH-RESPONSE TRANSCRIPTION FACTOR PACC/RIM101"/>
    <property type="match status" value="1"/>
</dbReference>
<sequence length="330" mass="36844">MASLVCKWAADRKAAGVPCQMRFATAEELFNHLCVDHVGRKRHGNLSLLCCWETCEHKAAKRDHMTSHMMVHCPLQTNVCGICSKTFKRSYDLRKHEVTHTTAHHQTHTRSRALIYDEVDQLGQPPTPASEVHNNTMIASHDFQLGGSSSLPTIRSASARGNINNNKPYLRPGCSSASSTPSKSRRRRSFDTMASIDLQVEHSSNPYKSFNSLDPIPYPLVHHNHNIVYQDQQPHPPSDSMNTSSDGGSSYLYYYHYDEQAATSSSTIPYTLPAPLLSDSSSLVSFPAFHPDSSSLNDTLADMVNQINDLANVDSDYFQEYMMNLDGCFT</sequence>
<evidence type="ECO:0000256" key="5">
    <source>
        <dbReference type="ARBA" id="ARBA00022771"/>
    </source>
</evidence>
<evidence type="ECO:0000256" key="4">
    <source>
        <dbReference type="ARBA" id="ARBA00022737"/>
    </source>
</evidence>
<keyword evidence="2" id="KW-0678">Repressor</keyword>
<evidence type="ECO:0000256" key="8">
    <source>
        <dbReference type="ARBA" id="ARBA00038089"/>
    </source>
</evidence>
<dbReference type="Pfam" id="PF18366">
    <property type="entry name" value="zf_ZIC"/>
    <property type="match status" value="1"/>
</dbReference>
<dbReference type="PROSITE" id="PS50157">
    <property type="entry name" value="ZINC_FINGER_C2H2_2"/>
    <property type="match status" value="1"/>
</dbReference>
<dbReference type="InterPro" id="IPR013087">
    <property type="entry name" value="Znf_C2H2_type"/>
</dbReference>
<dbReference type="PANTHER" id="PTHR47257:SF1">
    <property type="entry name" value="PH-RESPONSE TRANSCRIPTION FACTOR PACC_RIM101"/>
    <property type="match status" value="1"/>
</dbReference>
<evidence type="ECO:0000256" key="9">
    <source>
        <dbReference type="PROSITE-ProRule" id="PRU00042"/>
    </source>
</evidence>
<evidence type="ECO:0000256" key="7">
    <source>
        <dbReference type="ARBA" id="ARBA00023242"/>
    </source>
</evidence>
<evidence type="ECO:0000256" key="6">
    <source>
        <dbReference type="ARBA" id="ARBA00022833"/>
    </source>
</evidence>
<dbReference type="SUPFAM" id="SSF57667">
    <property type="entry name" value="beta-beta-alpha zinc fingers"/>
    <property type="match status" value="1"/>
</dbReference>
<keyword evidence="4" id="KW-0677">Repeat</keyword>
<keyword evidence="5 9" id="KW-0863">Zinc-finger</keyword>
<dbReference type="Gene3D" id="3.30.160.60">
    <property type="entry name" value="Classic Zinc Finger"/>
    <property type="match status" value="2"/>
</dbReference>
<feature type="domain" description="C2H2-type" evidence="11">
    <location>
        <begin position="78"/>
        <end position="105"/>
    </location>
</feature>
<comment type="similarity">
    <text evidence="8">Belongs to the pacC/RIM101 family.</text>
</comment>
<dbReference type="SMART" id="SM00355">
    <property type="entry name" value="ZnF_C2H2"/>
    <property type="match status" value="2"/>
</dbReference>
<evidence type="ECO:0000313" key="13">
    <source>
        <dbReference type="Proteomes" id="UP000235388"/>
    </source>
</evidence>
<proteinExistence type="inferred from homology"/>
<evidence type="ECO:0000256" key="3">
    <source>
        <dbReference type="ARBA" id="ARBA00022723"/>
    </source>
</evidence>
<dbReference type="GO" id="GO:0008270">
    <property type="term" value="F:zinc ion binding"/>
    <property type="evidence" value="ECO:0007669"/>
    <property type="project" value="UniProtKB-KW"/>
</dbReference>